<dbReference type="RefSeq" id="WP_149768877.1">
    <property type="nucleotide sequence ID" value="NZ_VDFQ02000002.1"/>
</dbReference>
<dbReference type="EMBL" id="VDFQ02000002">
    <property type="protein sequence ID" value="KAA1423358.1"/>
    <property type="molecule type" value="Genomic_DNA"/>
</dbReference>
<name>A0A5Q6RZ27_9ACTN</name>
<protein>
    <submittedName>
        <fullName evidence="3">AAA family ATPase</fullName>
    </submittedName>
</protein>
<sequence length="918" mass="97862">MRLVRVTLRNFRGVEEATVTFAEGVTVVVGPNETGKSSIAEAIRLLRTTKSSARSQAVRNVQPVGRDVGPEAEIELQTGPYDLVYRKRWLSRPIAELDVRAPVPQQLSGDDAHQRFDAILAETVDVDLWNALEVIQGQALDQPSLAHISALQQALDDSAGATGDHDALMAAVDTEYEHYFTPGGKPRGDYATAAATIAELQARAAALRARSAEMDRYVDEHHTNEQEFSRLSALEVETQARLERSEKAVRALDSLRSELTRTEDAVHTAETGHLQAVRDLSARQSLADDLRGRSEAVEKAHVRLEAATTAHDAAGRAAEEARSAAATAADRATEARRAKDDAAERVARHRDLAERDALAHRVRRARDAGTAQARAHAECASIPVDDAVLASLTELATTLRVAEGARDAAATRLSIRALGPQQVRVGDEVLSEQPYVAAVLGETRVVVEGVIDVVVSPGTPPADLDRRVDDAREAFEAALRTSGTESLESARVAHERRRAAAARRDAAQTTLADALDGATLDELEVRLASLEVRLASLEVRLASLEQRLSAREHQPEASPAVAGDPGPEAAVAAAAAGDPGPEAAATADPRPGAVPSREDLDLTYAVAREAAAEADAAAERARTAHEVARDTLATAAETVVRAQQALDGAAHELEGATARLGAARDERSDDSLEEAVAVASASREASQTARQAARAAWEAASPETLAMELDNARALVVRVDAELDTAAARRVELATLLEDRATEGIHDALIEVEAALERAQTTYARTHRSAQAVHLLRATLRSHRDEAQRQYVAPFKERIDRMGQVVFGADFQVTVGTDLAIESRTLGGRTVPFGSLSGGAREQLGVLGRLACAQLVAADKGAPVILDDTMGFADPDRLEQLAVVLNDVGRTAQVVLLTCQPTRFASVGNARTARLVAS</sequence>
<feature type="domain" description="Endonuclease GajA/Old nuclease/RecF-like AAA" evidence="2">
    <location>
        <begin position="1"/>
        <end position="52"/>
    </location>
</feature>
<dbReference type="Pfam" id="PF13175">
    <property type="entry name" value="AAA_15"/>
    <property type="match status" value="1"/>
</dbReference>
<evidence type="ECO:0000256" key="1">
    <source>
        <dbReference type="SAM" id="MobiDB-lite"/>
    </source>
</evidence>
<reference evidence="3 4" key="1">
    <citation type="submission" date="2019-09" db="EMBL/GenBank/DDBJ databases">
        <title>Mumia zhuanghuii sp. nov. isolated from the intestinal contents of plateau pika (Ochotona curzoniae) in the Qinghai-Tibet plateau of China.</title>
        <authorList>
            <person name="Tian Z."/>
        </authorList>
    </citation>
    <scope>NUCLEOTIDE SEQUENCE [LARGE SCALE GENOMIC DNA]</scope>
    <source>
        <strain evidence="4">350</strain>
    </source>
</reference>
<dbReference type="SUPFAM" id="SSF52540">
    <property type="entry name" value="P-loop containing nucleoside triphosphate hydrolases"/>
    <property type="match status" value="1"/>
</dbReference>
<dbReference type="Gene3D" id="3.40.50.300">
    <property type="entry name" value="P-loop containing nucleotide triphosphate hydrolases"/>
    <property type="match status" value="2"/>
</dbReference>
<dbReference type="AlphaFoldDB" id="A0A5Q6RZ27"/>
<dbReference type="PANTHER" id="PTHR41259">
    <property type="entry name" value="DOUBLE-STRAND BREAK REPAIR RAD50 ATPASE, PUTATIVE-RELATED"/>
    <property type="match status" value="1"/>
</dbReference>
<dbReference type="InterPro" id="IPR041685">
    <property type="entry name" value="AAA_GajA/Old/RecF-like"/>
</dbReference>
<dbReference type="PANTHER" id="PTHR41259:SF1">
    <property type="entry name" value="DOUBLE-STRAND BREAK REPAIR RAD50 ATPASE, PUTATIVE-RELATED"/>
    <property type="match status" value="1"/>
</dbReference>
<feature type="compositionally biased region" description="Low complexity" evidence="1">
    <location>
        <begin position="559"/>
        <end position="589"/>
    </location>
</feature>
<dbReference type="InterPro" id="IPR027417">
    <property type="entry name" value="P-loop_NTPase"/>
</dbReference>
<gene>
    <name evidence="3" type="ORF">FE697_007020</name>
</gene>
<comment type="caution">
    <text evidence="3">The sequence shown here is derived from an EMBL/GenBank/DDBJ whole genome shotgun (WGS) entry which is preliminary data.</text>
</comment>
<evidence type="ECO:0000259" key="2">
    <source>
        <dbReference type="Pfam" id="PF13175"/>
    </source>
</evidence>
<evidence type="ECO:0000313" key="3">
    <source>
        <dbReference type="EMBL" id="KAA1423358.1"/>
    </source>
</evidence>
<dbReference type="OrthoDB" id="3177877at2"/>
<accession>A0A5Q6RZ27</accession>
<feature type="region of interest" description="Disordered" evidence="1">
    <location>
        <begin position="550"/>
        <end position="596"/>
    </location>
</feature>
<evidence type="ECO:0000313" key="4">
    <source>
        <dbReference type="Proteomes" id="UP000307768"/>
    </source>
</evidence>
<proteinExistence type="predicted"/>
<organism evidence="3 4">
    <name type="scientific">Mumia zhuanghuii</name>
    <dbReference type="NCBI Taxonomy" id="2585211"/>
    <lineage>
        <taxon>Bacteria</taxon>
        <taxon>Bacillati</taxon>
        <taxon>Actinomycetota</taxon>
        <taxon>Actinomycetes</taxon>
        <taxon>Propionibacteriales</taxon>
        <taxon>Nocardioidaceae</taxon>
        <taxon>Mumia</taxon>
    </lineage>
</organism>
<dbReference type="Proteomes" id="UP000307768">
    <property type="component" value="Unassembled WGS sequence"/>
</dbReference>